<protein>
    <submittedName>
        <fullName evidence="1">Uncharacterized protein</fullName>
    </submittedName>
</protein>
<gene>
    <name evidence="1" type="ORF">MSG28_012793</name>
</gene>
<dbReference type="EMBL" id="CM046122">
    <property type="protein sequence ID" value="KAI8423771.1"/>
    <property type="molecule type" value="Genomic_DNA"/>
</dbReference>
<evidence type="ECO:0000313" key="2">
    <source>
        <dbReference type="Proteomes" id="UP001064048"/>
    </source>
</evidence>
<comment type="caution">
    <text evidence="1">The sequence shown here is derived from an EMBL/GenBank/DDBJ whole genome shotgun (WGS) entry which is preliminary data.</text>
</comment>
<organism evidence="1 2">
    <name type="scientific">Choristoneura fumiferana</name>
    <name type="common">Spruce budworm moth</name>
    <name type="synonym">Archips fumiferana</name>
    <dbReference type="NCBI Taxonomy" id="7141"/>
    <lineage>
        <taxon>Eukaryota</taxon>
        <taxon>Metazoa</taxon>
        <taxon>Ecdysozoa</taxon>
        <taxon>Arthropoda</taxon>
        <taxon>Hexapoda</taxon>
        <taxon>Insecta</taxon>
        <taxon>Pterygota</taxon>
        <taxon>Neoptera</taxon>
        <taxon>Endopterygota</taxon>
        <taxon>Lepidoptera</taxon>
        <taxon>Glossata</taxon>
        <taxon>Ditrysia</taxon>
        <taxon>Tortricoidea</taxon>
        <taxon>Tortricidae</taxon>
        <taxon>Tortricinae</taxon>
        <taxon>Choristoneura</taxon>
    </lineage>
</organism>
<accession>A0ACC0JHY1</accession>
<sequence length="77" mass="8879">MKKVKKDDNDYLVTGYQVILFTDGSESKAYISSGGLMEDFISFTFICNQITTLSYRFWLYGTERESITARDPVRITC</sequence>
<name>A0ACC0JHY1_CHOFU</name>
<evidence type="ECO:0000313" key="1">
    <source>
        <dbReference type="EMBL" id="KAI8423771.1"/>
    </source>
</evidence>
<dbReference type="Proteomes" id="UP001064048">
    <property type="component" value="Chromosome 22"/>
</dbReference>
<proteinExistence type="predicted"/>
<reference evidence="1 2" key="1">
    <citation type="journal article" date="2022" name="Genome Biol. Evol.">
        <title>The Spruce Budworm Genome: Reconstructing the Evolutionary History of Antifreeze Proteins.</title>
        <authorList>
            <person name="Beliveau C."/>
            <person name="Gagne P."/>
            <person name="Picq S."/>
            <person name="Vernygora O."/>
            <person name="Keeling C.I."/>
            <person name="Pinkney K."/>
            <person name="Doucet D."/>
            <person name="Wen F."/>
            <person name="Johnston J.S."/>
            <person name="Maaroufi H."/>
            <person name="Boyle B."/>
            <person name="Laroche J."/>
            <person name="Dewar K."/>
            <person name="Juretic N."/>
            <person name="Blackburn G."/>
            <person name="Nisole A."/>
            <person name="Brunet B."/>
            <person name="Brandao M."/>
            <person name="Lumley L."/>
            <person name="Duan J."/>
            <person name="Quan G."/>
            <person name="Lucarotti C.J."/>
            <person name="Roe A.D."/>
            <person name="Sperling F.A.H."/>
            <person name="Levesque R.C."/>
            <person name="Cusson M."/>
        </authorList>
    </citation>
    <scope>NUCLEOTIDE SEQUENCE [LARGE SCALE GENOMIC DNA]</scope>
    <source>
        <strain evidence="1">Glfc:IPQL:Cfum</strain>
    </source>
</reference>
<keyword evidence="2" id="KW-1185">Reference proteome</keyword>